<dbReference type="RefSeq" id="WP_133494620.1">
    <property type="nucleotide sequence ID" value="NZ_BMLU01000002.1"/>
</dbReference>
<evidence type="ECO:0000259" key="2">
    <source>
        <dbReference type="Pfam" id="PF14403"/>
    </source>
</evidence>
<dbReference type="Gene3D" id="3.40.50.11290">
    <property type="match status" value="1"/>
</dbReference>
<keyword evidence="4" id="KW-1185">Reference proteome</keyword>
<accession>A0A4R6FV68</accession>
<dbReference type="Pfam" id="PF04168">
    <property type="entry name" value="Alpha-E"/>
    <property type="match status" value="1"/>
</dbReference>
<comment type="caution">
    <text evidence="3">The sequence shown here is derived from an EMBL/GenBank/DDBJ whole genome shotgun (WGS) entry which is preliminary data.</text>
</comment>
<dbReference type="Pfam" id="PF14403">
    <property type="entry name" value="CP_ATPgrasp_2"/>
    <property type="match status" value="1"/>
</dbReference>
<dbReference type="InterPro" id="IPR025841">
    <property type="entry name" value="CP_ATPgrasp_2"/>
</dbReference>
<evidence type="ECO:0000313" key="4">
    <source>
        <dbReference type="Proteomes" id="UP000295493"/>
    </source>
</evidence>
<dbReference type="InterPro" id="IPR007296">
    <property type="entry name" value="DUF403"/>
</dbReference>
<dbReference type="InterPro" id="IPR051680">
    <property type="entry name" value="ATP-dep_Glu-Cys_Ligase-2"/>
</dbReference>
<proteinExistence type="predicted"/>
<name>A0A4R6FV68_9SPHN</name>
<sequence length="828" mass="88742">MADRAADAMDAGAIADRWIAEYCAHSPAADMLCSARGSASAAWHGMFEELARVSGGRLSNAQERAQRQAEDIGTGYRIAGEHDERPWPLSPIPLMIDEGEWRTIADGVAQRASLMETILFDLYGDARLVERGHIPAALVTGSPFFLRPMARVAPPGGYQLHFFAADLCRGPTGEWRVLADHLRAPAGAGYALENRLAAARMLGGLQSRLNIERHAPFFAALRDGLAALCRRSDPRIGLLTAGRFDPSYAEQAHLARYLGFMLVEGADLTVIDDQLYVRTIAGVKRIDALLRRLDPRLLDPLAFDSTSHIGVPGLVDAMAAGNVVVSNAPGSGAAEAPAFSAFMPRLSLRLTGQELRLPNIATWWAGQSDQADYIRDNLDRLVIAPAFGDAPLGLPGGAKVLGADLSGKARDTLIADMARRPQDYIGQEIVRLSTMPVVADGALAPRPFMLRVFAARGSDGRWAVLPGGFARIGEHPDPRAALMGEGSWSADVCVTASHAVEPVTLLPGPEEIRLRRNPGTLPSRAADNMFWLGRYLERGEALLGVIRVLLGHSISADTGAALSQATIGRLVGLVVAGTAAPPPPGTGRAELVEFARTALAGEGTGFSVRAINRQARGIGDGMRDRLAADMIRLLEAPFPTRGGLLDKAGSLQRRYAAIAGLCAEHMARTHAWRFIDLGRRLERAMAVSRTLRAFISGDVTGDDLSTLLDLADSQISYRQRYMAGPARVPVVDLIAFDASNPRGLAFQVAAIAEHLSALPVLSDDGLAEPQQARADEIVALLKTWRAADLDQAMLHDIDVRLAGLSDAIARRYFLQAGEPLRAEGLTLG</sequence>
<dbReference type="PANTHER" id="PTHR34595">
    <property type="entry name" value="BLR5612 PROTEIN"/>
    <property type="match status" value="1"/>
</dbReference>
<dbReference type="SUPFAM" id="SSF56059">
    <property type="entry name" value="Glutathione synthetase ATP-binding domain-like"/>
    <property type="match status" value="1"/>
</dbReference>
<organism evidence="3 4">
    <name type="scientific">Stakelama pacifica</name>
    <dbReference type="NCBI Taxonomy" id="517720"/>
    <lineage>
        <taxon>Bacteria</taxon>
        <taxon>Pseudomonadati</taxon>
        <taxon>Pseudomonadota</taxon>
        <taxon>Alphaproteobacteria</taxon>
        <taxon>Sphingomonadales</taxon>
        <taxon>Sphingomonadaceae</taxon>
        <taxon>Stakelama</taxon>
    </lineage>
</organism>
<dbReference type="Gene3D" id="3.30.1490.270">
    <property type="match status" value="1"/>
</dbReference>
<dbReference type="AlphaFoldDB" id="A0A4R6FV68"/>
<gene>
    <name evidence="3" type="ORF">EV664_102443</name>
</gene>
<evidence type="ECO:0000259" key="1">
    <source>
        <dbReference type="Pfam" id="PF04168"/>
    </source>
</evidence>
<dbReference type="EMBL" id="SNWD01000002">
    <property type="protein sequence ID" value="TDN85733.1"/>
    <property type="molecule type" value="Genomic_DNA"/>
</dbReference>
<feature type="domain" description="Circularly permuted ATP-grasp type 2" evidence="2">
    <location>
        <begin position="93"/>
        <end position="472"/>
    </location>
</feature>
<dbReference type="Proteomes" id="UP000295493">
    <property type="component" value="Unassembled WGS sequence"/>
</dbReference>
<dbReference type="PANTHER" id="PTHR34595:SF2">
    <property type="entry name" value="BLR2978 PROTEIN"/>
    <property type="match status" value="1"/>
</dbReference>
<reference evidence="3 4" key="1">
    <citation type="submission" date="2019-03" db="EMBL/GenBank/DDBJ databases">
        <title>Genomic Encyclopedia of Type Strains, Phase IV (KMG-IV): sequencing the most valuable type-strain genomes for metagenomic binning, comparative biology and taxonomic classification.</title>
        <authorList>
            <person name="Goeker M."/>
        </authorList>
    </citation>
    <scope>NUCLEOTIDE SEQUENCE [LARGE SCALE GENOMIC DNA]</scope>
    <source>
        <strain evidence="3 4">DSM 25059</strain>
    </source>
</reference>
<feature type="domain" description="DUF403" evidence="1">
    <location>
        <begin position="521"/>
        <end position="813"/>
    </location>
</feature>
<dbReference type="OrthoDB" id="9804079at2"/>
<protein>
    <submittedName>
        <fullName evidence="3">Putative circularly permuted ATP-grasp superfamily protein</fullName>
    </submittedName>
</protein>
<evidence type="ECO:0000313" key="3">
    <source>
        <dbReference type="EMBL" id="TDN85733.1"/>
    </source>
</evidence>